<keyword evidence="1" id="KW-0812">Transmembrane</keyword>
<name>A0A088RX55_LEIPA</name>
<dbReference type="RefSeq" id="XP_010700551.1">
    <property type="nucleotide sequence ID" value="XM_010702249.1"/>
</dbReference>
<sequence length="109" mass="12107">MACATRMCCSVGYYVCLAFICIYLVFCILAVPQYRFVALMIFALMGLCATSAWRLLPSEQIVVRQMAEVMARQCYTSPTVAVPFITSMTTTPAVTVPSSTSHELYRVLI</sequence>
<feature type="transmembrane region" description="Helical" evidence="1">
    <location>
        <begin position="37"/>
        <end position="56"/>
    </location>
</feature>
<protein>
    <submittedName>
        <fullName evidence="2">Uncharacterized protein</fullName>
    </submittedName>
</protein>
<dbReference type="OrthoDB" id="259573at2759"/>
<dbReference type="VEuPathDB" id="TriTrypDB:LPAL13_000037300"/>
<dbReference type="GeneID" id="22576656"/>
<reference evidence="2 3" key="1">
    <citation type="journal article" date="2015" name="Sci. Rep.">
        <title>The genome of Leishmania panamensis: insights into genomics of the L. (Viannia) subgenus.</title>
        <authorList>
            <person name="Llanes A."/>
            <person name="Restrepo C.M."/>
            <person name="Vecchio G.D."/>
            <person name="Anguizola F.J."/>
            <person name="Lleonart R."/>
        </authorList>
    </citation>
    <scope>NUCLEOTIDE SEQUENCE [LARGE SCALE GENOMIC DNA]</scope>
    <source>
        <strain evidence="2 3">MHOM/PA/94/PSC-1</strain>
    </source>
</reference>
<dbReference type="KEGG" id="lpan:LPMP_282110"/>
<evidence type="ECO:0000313" key="2">
    <source>
        <dbReference type="EMBL" id="AIN99844.1"/>
    </source>
</evidence>
<dbReference type="EMBL" id="CP009397">
    <property type="protein sequence ID" value="AIN99844.1"/>
    <property type="molecule type" value="Genomic_DNA"/>
</dbReference>
<dbReference type="AlphaFoldDB" id="A0A088RX55"/>
<feature type="transmembrane region" description="Helical" evidence="1">
    <location>
        <begin position="12"/>
        <end position="31"/>
    </location>
</feature>
<accession>A0A088RX55</accession>
<proteinExistence type="predicted"/>
<dbReference type="VEuPathDB" id="TriTrypDB:LPMP_282110"/>
<gene>
    <name evidence="2" type="ORF">LPMP_282110</name>
</gene>
<keyword evidence="1" id="KW-0472">Membrane</keyword>
<keyword evidence="1" id="KW-1133">Transmembrane helix</keyword>
<evidence type="ECO:0000256" key="1">
    <source>
        <dbReference type="SAM" id="Phobius"/>
    </source>
</evidence>
<dbReference type="eggNOG" id="ENOG502SSA2">
    <property type="taxonomic scope" value="Eukaryota"/>
</dbReference>
<organism evidence="2 3">
    <name type="scientific">Leishmania panamensis</name>
    <dbReference type="NCBI Taxonomy" id="5679"/>
    <lineage>
        <taxon>Eukaryota</taxon>
        <taxon>Discoba</taxon>
        <taxon>Euglenozoa</taxon>
        <taxon>Kinetoplastea</taxon>
        <taxon>Metakinetoplastina</taxon>
        <taxon>Trypanosomatida</taxon>
        <taxon>Trypanosomatidae</taxon>
        <taxon>Leishmaniinae</taxon>
        <taxon>Leishmania</taxon>
        <taxon>Leishmania guyanensis species complex</taxon>
    </lineage>
</organism>
<evidence type="ECO:0000313" key="3">
    <source>
        <dbReference type="Proteomes" id="UP000063063"/>
    </source>
</evidence>
<dbReference type="Proteomes" id="UP000063063">
    <property type="component" value="Chromosome 28"/>
</dbReference>
<keyword evidence="3" id="KW-1185">Reference proteome</keyword>